<dbReference type="SMART" id="SM00575">
    <property type="entry name" value="ZnF_PMZ"/>
    <property type="match status" value="1"/>
</dbReference>
<comment type="caution">
    <text evidence="7">The sequence shown here is derived from an EMBL/GenBank/DDBJ whole genome shotgun (WGS) entry which is preliminary data.</text>
</comment>
<dbReference type="Pfam" id="PF04434">
    <property type="entry name" value="SWIM"/>
    <property type="match status" value="1"/>
</dbReference>
<evidence type="ECO:0000256" key="3">
    <source>
        <dbReference type="ARBA" id="ARBA00022833"/>
    </source>
</evidence>
<evidence type="ECO:0000256" key="4">
    <source>
        <dbReference type="PROSITE-ProRule" id="PRU00325"/>
    </source>
</evidence>
<dbReference type="PROSITE" id="PS50966">
    <property type="entry name" value="ZF_SWIM"/>
    <property type="match status" value="1"/>
</dbReference>
<evidence type="ECO:0000256" key="5">
    <source>
        <dbReference type="SAM" id="MobiDB-lite"/>
    </source>
</evidence>
<feature type="region of interest" description="Disordered" evidence="5">
    <location>
        <begin position="321"/>
        <end position="350"/>
    </location>
</feature>
<protein>
    <recommendedName>
        <fullName evidence="6">SWIM-type domain-containing protein</fullName>
    </recommendedName>
</protein>
<evidence type="ECO:0000313" key="8">
    <source>
        <dbReference type="Proteomes" id="UP001280121"/>
    </source>
</evidence>
<feature type="domain" description="SWIM-type" evidence="6">
    <location>
        <begin position="244"/>
        <end position="276"/>
    </location>
</feature>
<dbReference type="InterPro" id="IPR007527">
    <property type="entry name" value="Znf_SWIM"/>
</dbReference>
<gene>
    <name evidence="7" type="ORF">Ddye_022422</name>
</gene>
<keyword evidence="2 4" id="KW-0863">Zinc-finger</keyword>
<dbReference type="InterPro" id="IPR006564">
    <property type="entry name" value="Znf_PMZ"/>
</dbReference>
<keyword evidence="8" id="KW-1185">Reference proteome</keyword>
<evidence type="ECO:0000256" key="2">
    <source>
        <dbReference type="ARBA" id="ARBA00022771"/>
    </source>
</evidence>
<dbReference type="Proteomes" id="UP001280121">
    <property type="component" value="Unassembled WGS sequence"/>
</dbReference>
<evidence type="ECO:0000313" key="7">
    <source>
        <dbReference type="EMBL" id="KAK2647227.1"/>
    </source>
</evidence>
<evidence type="ECO:0000259" key="6">
    <source>
        <dbReference type="PROSITE" id="PS50966"/>
    </source>
</evidence>
<name>A0AAD9U3M2_9ROSI</name>
<reference evidence="7" key="1">
    <citation type="journal article" date="2023" name="Plant J.">
        <title>Genome sequences and population genomics provide insights into the demographic history, inbreeding, and mutation load of two 'living fossil' tree species of Dipteronia.</title>
        <authorList>
            <person name="Feng Y."/>
            <person name="Comes H.P."/>
            <person name="Chen J."/>
            <person name="Zhu S."/>
            <person name="Lu R."/>
            <person name="Zhang X."/>
            <person name="Li P."/>
            <person name="Qiu J."/>
            <person name="Olsen K.M."/>
            <person name="Qiu Y."/>
        </authorList>
    </citation>
    <scope>NUCLEOTIDE SEQUENCE</scope>
    <source>
        <strain evidence="7">KIB01</strain>
    </source>
</reference>
<keyword evidence="1" id="KW-0479">Metal-binding</keyword>
<dbReference type="PANTHER" id="PTHR31973">
    <property type="entry name" value="POLYPROTEIN, PUTATIVE-RELATED"/>
    <property type="match status" value="1"/>
</dbReference>
<keyword evidence="3" id="KW-0862">Zinc</keyword>
<dbReference type="EMBL" id="JANJYI010000006">
    <property type="protein sequence ID" value="KAK2647227.1"/>
    <property type="molecule type" value="Genomic_DNA"/>
</dbReference>
<dbReference type="GO" id="GO:0008270">
    <property type="term" value="F:zinc ion binding"/>
    <property type="evidence" value="ECO:0007669"/>
    <property type="project" value="UniProtKB-KW"/>
</dbReference>
<dbReference type="AlphaFoldDB" id="A0AAD9U3M2"/>
<organism evidence="7 8">
    <name type="scientific">Dipteronia dyeriana</name>
    <dbReference type="NCBI Taxonomy" id="168575"/>
    <lineage>
        <taxon>Eukaryota</taxon>
        <taxon>Viridiplantae</taxon>
        <taxon>Streptophyta</taxon>
        <taxon>Embryophyta</taxon>
        <taxon>Tracheophyta</taxon>
        <taxon>Spermatophyta</taxon>
        <taxon>Magnoliopsida</taxon>
        <taxon>eudicotyledons</taxon>
        <taxon>Gunneridae</taxon>
        <taxon>Pentapetalae</taxon>
        <taxon>rosids</taxon>
        <taxon>malvids</taxon>
        <taxon>Sapindales</taxon>
        <taxon>Sapindaceae</taxon>
        <taxon>Hippocastanoideae</taxon>
        <taxon>Acereae</taxon>
        <taxon>Dipteronia</taxon>
    </lineage>
</organism>
<evidence type="ECO:0000256" key="1">
    <source>
        <dbReference type="ARBA" id="ARBA00022723"/>
    </source>
</evidence>
<proteinExistence type="predicted"/>
<dbReference type="PANTHER" id="PTHR31973:SF187">
    <property type="entry name" value="MUTATOR TRANSPOSASE MUDRA PROTEIN"/>
    <property type="match status" value="1"/>
</dbReference>
<sequence length="445" mass="50883">MGEMDIFTITVMFGTEVVDVGQCDSDYISLISLIRATIKELSGQDVVPNEDCLVWIHLPWCDERVEVNRDSELIEFFKEFKDRGLGKIVFELENRCYVPSPPKGSYSRPNEELEVLDQQETTDEIGAINPVVESWLQEIEPKHWSRYAYDHVIRCDHVTNNMTETFNSMIETHKASSYLELLEFIRRMVMRKFQERKEECQEWNSFLPHRVNAKILKNSKQSRVLTIIAARNMKYELLGPNEGYAVKLGEYRCQCGSWQVSGIPCRHAKAAVKDKVSEYVHQCLTKSASMQTYSGTIHPIPDQKRWPEVPAYLLIEGQTEHIYPPPSTVQPGRPKTQRKREPDEGPKGGKSGTVTCKLCSQVGYNKRTCKNKKKYSFVGLFLDSDIFIAALIPHEHFLFLNLIIPPLIAIVELDDVFMVVTLDLCCLCLLDIDVVDVVDVVVVVG</sequence>
<accession>A0AAD9U3M2</accession>